<gene>
    <name evidence="45" type="ORF">GEV33_013481</name>
</gene>
<feature type="compositionally biased region" description="Low complexity" evidence="41">
    <location>
        <begin position="1759"/>
        <end position="1854"/>
    </location>
</feature>
<evidence type="ECO:0000256" key="24">
    <source>
        <dbReference type="ARBA" id="ARBA00023136"/>
    </source>
</evidence>
<evidence type="ECO:0000256" key="33">
    <source>
        <dbReference type="ARBA" id="ARBA00051681"/>
    </source>
</evidence>
<keyword evidence="20 40" id="KW-0175">Coiled coil</keyword>
<comment type="similarity">
    <text evidence="6 39">Belongs to the MYST (SAS/MOZ) family.</text>
</comment>
<feature type="compositionally biased region" description="Pro residues" evidence="41">
    <location>
        <begin position="1645"/>
        <end position="1658"/>
    </location>
</feature>
<feature type="transmembrane region" description="Helical" evidence="42">
    <location>
        <begin position="548"/>
        <end position="571"/>
    </location>
</feature>
<keyword evidence="37" id="KW-1015">Disulfide bond</keyword>
<dbReference type="Proteomes" id="UP000719412">
    <property type="component" value="Unassembled WGS sequence"/>
</dbReference>
<dbReference type="FunFam" id="1.10.10.10:FF:000022">
    <property type="entry name" value="Histone acetyltransferase"/>
    <property type="match status" value="1"/>
</dbReference>
<evidence type="ECO:0000256" key="7">
    <source>
        <dbReference type="ARBA" id="ARBA00022448"/>
    </source>
</evidence>
<feature type="binding site" evidence="35">
    <location>
        <position position="679"/>
    </location>
    <ligand>
        <name>L-glutamate</name>
        <dbReference type="ChEBI" id="CHEBI:29985"/>
    </ligand>
</feature>
<evidence type="ECO:0000256" key="42">
    <source>
        <dbReference type="SAM" id="Phobius"/>
    </source>
</evidence>
<evidence type="ECO:0000256" key="11">
    <source>
        <dbReference type="ARBA" id="ARBA00022692"/>
    </source>
</evidence>
<dbReference type="GO" id="GO:0045595">
    <property type="term" value="P:regulation of cell differentiation"/>
    <property type="evidence" value="ECO:0007669"/>
    <property type="project" value="UniProtKB-ARBA"/>
</dbReference>
<keyword evidence="27" id="KW-0675">Receptor</keyword>
<dbReference type="FunFam" id="3.40.630.30:FF:000002">
    <property type="entry name" value="Histone acetyltransferase"/>
    <property type="match status" value="1"/>
</dbReference>
<dbReference type="PANTHER" id="PTHR10615:SF82">
    <property type="entry name" value="HISTONE ACETYLTRANSFERASE KAT8"/>
    <property type="match status" value="1"/>
</dbReference>
<evidence type="ECO:0000256" key="38">
    <source>
        <dbReference type="PIRSR" id="PIRSR602717-51"/>
    </source>
</evidence>
<dbReference type="Pfam" id="PF10613">
    <property type="entry name" value="Lig_chan-Glu_bd"/>
    <property type="match status" value="1"/>
</dbReference>
<dbReference type="GO" id="GO:0005634">
    <property type="term" value="C:nucleus"/>
    <property type="evidence" value="ECO:0007669"/>
    <property type="project" value="UniProtKB-SubCell"/>
</dbReference>
<dbReference type="InterPro" id="IPR011992">
    <property type="entry name" value="EF-hand-dom_pair"/>
</dbReference>
<dbReference type="FunFam" id="3.40.190.10:FF:000078">
    <property type="entry name" value="glutamate receptor ionotropic, NMDA 3B"/>
    <property type="match status" value="1"/>
</dbReference>
<comment type="catalytic activity">
    <reaction evidence="33">
        <text>propanoyl-CoA + L-lysyl-[protein] = N(6)-propanoyl-L-lysyl-[protein] + CoA + H(+)</text>
        <dbReference type="Rhea" id="RHEA:54020"/>
        <dbReference type="Rhea" id="RHEA-COMP:9752"/>
        <dbReference type="Rhea" id="RHEA-COMP:13758"/>
        <dbReference type="ChEBI" id="CHEBI:15378"/>
        <dbReference type="ChEBI" id="CHEBI:29969"/>
        <dbReference type="ChEBI" id="CHEBI:57287"/>
        <dbReference type="ChEBI" id="CHEBI:57392"/>
        <dbReference type="ChEBI" id="CHEBI:138019"/>
    </reaction>
    <physiologicalReaction direction="left-to-right" evidence="33">
        <dbReference type="Rhea" id="RHEA:54021"/>
    </physiologicalReaction>
</comment>
<keyword evidence="24 42" id="KW-0472">Membrane</keyword>
<evidence type="ECO:0000256" key="16">
    <source>
        <dbReference type="ARBA" id="ARBA00022853"/>
    </source>
</evidence>
<proteinExistence type="inferred from homology"/>
<evidence type="ECO:0000259" key="44">
    <source>
        <dbReference type="PROSITE" id="PS51726"/>
    </source>
</evidence>
<feature type="compositionally biased region" description="Polar residues" evidence="41">
    <location>
        <begin position="866"/>
        <end position="884"/>
    </location>
</feature>
<dbReference type="GO" id="GO:0030097">
    <property type="term" value="P:hemopoiesis"/>
    <property type="evidence" value="ECO:0007669"/>
    <property type="project" value="UniProtKB-ARBA"/>
</dbReference>
<keyword evidence="7" id="KW-0813">Transport</keyword>
<dbReference type="GO" id="GO:0140861">
    <property type="term" value="P:DNA repair-dependent chromatin remodeling"/>
    <property type="evidence" value="ECO:0007669"/>
    <property type="project" value="UniProtKB-ARBA"/>
</dbReference>
<organism evidence="45 46">
    <name type="scientific">Tenebrio molitor</name>
    <name type="common">Yellow mealworm beetle</name>
    <dbReference type="NCBI Taxonomy" id="7067"/>
    <lineage>
        <taxon>Eukaryota</taxon>
        <taxon>Metazoa</taxon>
        <taxon>Ecdysozoa</taxon>
        <taxon>Arthropoda</taxon>
        <taxon>Hexapoda</taxon>
        <taxon>Insecta</taxon>
        <taxon>Pterygota</taxon>
        <taxon>Neoptera</taxon>
        <taxon>Endopterygota</taxon>
        <taxon>Coleoptera</taxon>
        <taxon>Polyphaga</taxon>
        <taxon>Cucujiformia</taxon>
        <taxon>Tenebrionidae</taxon>
        <taxon>Tenebrio</taxon>
    </lineage>
</organism>
<evidence type="ECO:0000256" key="19">
    <source>
        <dbReference type="ARBA" id="ARBA00023015"/>
    </source>
</evidence>
<dbReference type="SMART" id="SM00918">
    <property type="entry name" value="Lig_chan-Glu_bd"/>
    <property type="match status" value="1"/>
</dbReference>
<evidence type="ECO:0000256" key="25">
    <source>
        <dbReference type="ARBA" id="ARBA00023159"/>
    </source>
</evidence>
<feature type="binding site" evidence="35">
    <location>
        <position position="600"/>
    </location>
    <ligand>
        <name>L-glutamate</name>
        <dbReference type="ChEBI" id="CHEBI:29985"/>
    </ligand>
</feature>
<dbReference type="GO" id="GO:0040029">
    <property type="term" value="P:epigenetic regulation of gene expression"/>
    <property type="evidence" value="ECO:0007669"/>
    <property type="project" value="UniProtKB-ARBA"/>
</dbReference>
<evidence type="ECO:0000256" key="6">
    <source>
        <dbReference type="ARBA" id="ARBA00010107"/>
    </source>
</evidence>
<keyword evidence="29 39" id="KW-0539">Nucleus</keyword>
<dbReference type="InterPro" id="IPR036388">
    <property type="entry name" value="WH-like_DNA-bd_sf"/>
</dbReference>
<dbReference type="InterPro" id="IPR019594">
    <property type="entry name" value="Glu/Gly-bd"/>
</dbReference>
<comment type="similarity">
    <text evidence="4">Belongs to the nucleobindin family.</text>
</comment>
<evidence type="ECO:0000256" key="18">
    <source>
        <dbReference type="ARBA" id="ARBA00022990"/>
    </source>
</evidence>
<dbReference type="GO" id="GO:0005705">
    <property type="term" value="C:polytene chromosome interband"/>
    <property type="evidence" value="ECO:0007669"/>
    <property type="project" value="UniProtKB-ARBA"/>
</dbReference>
<dbReference type="PROSITE" id="PS50222">
    <property type="entry name" value="EF_HAND_2"/>
    <property type="match status" value="1"/>
</dbReference>
<evidence type="ECO:0000259" key="43">
    <source>
        <dbReference type="PROSITE" id="PS50222"/>
    </source>
</evidence>
<evidence type="ECO:0000256" key="15">
    <source>
        <dbReference type="ARBA" id="ARBA00022837"/>
    </source>
</evidence>
<dbReference type="InterPro" id="IPR040706">
    <property type="entry name" value="Zf-MYST"/>
</dbReference>
<dbReference type="Gene3D" id="1.10.287.70">
    <property type="match status" value="1"/>
</dbReference>
<dbReference type="GO" id="GO:0072487">
    <property type="term" value="C:MSL complex"/>
    <property type="evidence" value="ECO:0007669"/>
    <property type="project" value="UniProtKB-ARBA"/>
</dbReference>
<dbReference type="GO" id="GO:0005085">
    <property type="term" value="F:guanyl-nucleotide exchange factor activity"/>
    <property type="evidence" value="ECO:0007669"/>
    <property type="project" value="UniProtKB-KW"/>
</dbReference>
<dbReference type="FunFam" id="2.30.30.140:FF:000039">
    <property type="entry name" value="Histone acetyltransferase"/>
    <property type="match status" value="1"/>
</dbReference>
<dbReference type="Pfam" id="PF01853">
    <property type="entry name" value="MOZ_SAS"/>
    <property type="match status" value="1"/>
</dbReference>
<dbReference type="CDD" id="cd00051">
    <property type="entry name" value="EFh"/>
    <property type="match status" value="1"/>
</dbReference>
<dbReference type="GO" id="GO:0051241">
    <property type="term" value="P:negative regulation of multicellular organismal process"/>
    <property type="evidence" value="ECO:0007669"/>
    <property type="project" value="UniProtKB-ARBA"/>
</dbReference>
<keyword evidence="28" id="KW-0325">Glycoprotein</keyword>
<dbReference type="Pfam" id="PF17772">
    <property type="entry name" value="zf-MYST"/>
    <property type="match status" value="1"/>
</dbReference>
<evidence type="ECO:0000256" key="9">
    <source>
        <dbReference type="ARBA" id="ARBA00022658"/>
    </source>
</evidence>
<dbReference type="InterPro" id="IPR018247">
    <property type="entry name" value="EF_Hand_1_Ca_BS"/>
</dbReference>
<evidence type="ECO:0000256" key="27">
    <source>
        <dbReference type="ARBA" id="ARBA00023170"/>
    </source>
</evidence>
<dbReference type="PROSITE" id="PS00018">
    <property type="entry name" value="EF_HAND_1"/>
    <property type="match status" value="1"/>
</dbReference>
<dbReference type="SUPFAM" id="SSF54160">
    <property type="entry name" value="Chromo domain-like"/>
    <property type="match status" value="1"/>
</dbReference>
<evidence type="ECO:0000256" key="28">
    <source>
        <dbReference type="ARBA" id="ARBA00023180"/>
    </source>
</evidence>
<comment type="catalytic activity">
    <reaction evidence="32">
        <text>L-lysyl-[protein] + acetyl-CoA = N(6)-acetyl-L-lysyl-[protein] + CoA + H(+)</text>
        <dbReference type="Rhea" id="RHEA:45948"/>
        <dbReference type="Rhea" id="RHEA-COMP:9752"/>
        <dbReference type="Rhea" id="RHEA-COMP:10731"/>
        <dbReference type="ChEBI" id="CHEBI:15378"/>
        <dbReference type="ChEBI" id="CHEBI:29969"/>
        <dbReference type="ChEBI" id="CHEBI:57287"/>
        <dbReference type="ChEBI" id="CHEBI:57288"/>
        <dbReference type="ChEBI" id="CHEBI:61930"/>
    </reaction>
    <physiologicalReaction direction="left-to-right" evidence="32">
        <dbReference type="Rhea" id="RHEA:45949"/>
    </physiologicalReaction>
</comment>
<keyword evidence="11 42" id="KW-0812">Transmembrane</keyword>
<dbReference type="GO" id="GO:0005509">
    <property type="term" value="F:calcium ion binding"/>
    <property type="evidence" value="ECO:0007669"/>
    <property type="project" value="InterPro"/>
</dbReference>
<evidence type="ECO:0000256" key="37">
    <source>
        <dbReference type="PIRSR" id="PIRSR601508-3"/>
    </source>
</evidence>
<keyword evidence="9" id="KW-0344">Guanine-nucleotide releasing factor</keyword>
<dbReference type="FunFam" id="3.30.60.60:FF:000001">
    <property type="entry name" value="Histone acetyltransferase"/>
    <property type="match status" value="1"/>
</dbReference>
<evidence type="ECO:0000256" key="21">
    <source>
        <dbReference type="ARBA" id="ARBA00023065"/>
    </source>
</evidence>
<evidence type="ECO:0000256" key="14">
    <source>
        <dbReference type="ARBA" id="ARBA00022833"/>
    </source>
</evidence>
<evidence type="ECO:0000256" key="20">
    <source>
        <dbReference type="ARBA" id="ARBA00023054"/>
    </source>
</evidence>
<dbReference type="FunFam" id="3.40.190.10:FF:000160">
    <property type="entry name" value="GLutamate Receptor family (AMPA)"/>
    <property type="match status" value="1"/>
</dbReference>
<keyword evidence="15" id="KW-0106">Calcium</keyword>
<evidence type="ECO:0000256" key="26">
    <source>
        <dbReference type="ARBA" id="ARBA00023163"/>
    </source>
</evidence>
<evidence type="ECO:0000256" key="30">
    <source>
        <dbReference type="ARBA" id="ARBA00023286"/>
    </source>
</evidence>
<comment type="catalytic activity">
    <reaction evidence="39">
        <text>L-lysyl-[protein] + acetyl-CoA = N(6)-acetyl-L-lysyl-[protein] + CoA + H(+)</text>
        <dbReference type="Rhea" id="RHEA:45948"/>
        <dbReference type="Rhea" id="RHEA-COMP:9752"/>
        <dbReference type="Rhea" id="RHEA-COMP:10731"/>
        <dbReference type="ChEBI" id="CHEBI:15378"/>
        <dbReference type="ChEBI" id="CHEBI:29969"/>
        <dbReference type="ChEBI" id="CHEBI:57287"/>
        <dbReference type="ChEBI" id="CHEBI:57288"/>
        <dbReference type="ChEBI" id="CHEBI:61930"/>
        <dbReference type="EC" id="2.3.1.48"/>
    </reaction>
</comment>
<evidence type="ECO:0000313" key="46">
    <source>
        <dbReference type="Proteomes" id="UP000719412"/>
    </source>
</evidence>
<feature type="active site" description="Proton donor/acceptor" evidence="38">
    <location>
        <position position="1214"/>
    </location>
</feature>
<keyword evidence="25" id="KW-0010">Activator</keyword>
<evidence type="ECO:0000256" key="41">
    <source>
        <dbReference type="SAM" id="MobiDB-lite"/>
    </source>
</evidence>
<feature type="compositionally biased region" description="Basic and acidic residues" evidence="41">
    <location>
        <begin position="885"/>
        <end position="901"/>
    </location>
</feature>
<keyword evidence="12" id="KW-0479">Metal-binding</keyword>
<evidence type="ECO:0000256" key="29">
    <source>
        <dbReference type="ARBA" id="ARBA00023242"/>
    </source>
</evidence>
<feature type="disulfide bond" evidence="37">
    <location>
        <begin position="691"/>
        <end position="748"/>
    </location>
</feature>
<evidence type="ECO:0000256" key="31">
    <source>
        <dbReference type="ARBA" id="ARBA00023303"/>
    </source>
</evidence>
<feature type="compositionally biased region" description="Low complexity" evidence="41">
    <location>
        <begin position="1659"/>
        <end position="1708"/>
    </location>
</feature>
<evidence type="ECO:0000256" key="17">
    <source>
        <dbReference type="ARBA" id="ARBA00022989"/>
    </source>
</evidence>
<dbReference type="FunFam" id="1.10.287.70:FF:000080">
    <property type="entry name" value="Glutamate receptor ionotropic, kainate"/>
    <property type="match status" value="1"/>
</dbReference>
<comment type="caution">
    <text evidence="45">The sequence shown here is derived from an EMBL/GenBank/DDBJ whole genome shotgun (WGS) entry which is preliminary data.</text>
</comment>
<evidence type="ECO:0000256" key="40">
    <source>
        <dbReference type="SAM" id="Coils"/>
    </source>
</evidence>
<feature type="transmembrane region" description="Helical" evidence="42">
    <location>
        <begin position="476"/>
        <end position="494"/>
    </location>
</feature>
<dbReference type="SMART" id="SM00298">
    <property type="entry name" value="CHROMO"/>
    <property type="match status" value="1"/>
</dbReference>
<keyword evidence="46" id="KW-1185">Reference proteome</keyword>
<feature type="domain" description="EF-hand" evidence="43">
    <location>
        <begin position="1575"/>
        <end position="1610"/>
    </location>
</feature>
<feature type="transmembrane region" description="Helical" evidence="42">
    <location>
        <begin position="765"/>
        <end position="787"/>
    </location>
</feature>
<evidence type="ECO:0000256" key="13">
    <source>
        <dbReference type="ARBA" id="ARBA00022771"/>
    </source>
</evidence>
<dbReference type="EMBL" id="JABDTM020028215">
    <property type="protein sequence ID" value="KAH0809312.1"/>
    <property type="molecule type" value="Genomic_DNA"/>
</dbReference>
<dbReference type="SMART" id="SM00079">
    <property type="entry name" value="PBPe"/>
    <property type="match status" value="1"/>
</dbReference>
<keyword evidence="22" id="KW-0238">DNA-binding</keyword>
<feature type="compositionally biased region" description="Low complexity" evidence="41">
    <location>
        <begin position="1716"/>
        <end position="1752"/>
    </location>
</feature>
<dbReference type="GO" id="GO:0005739">
    <property type="term" value="C:mitochondrion"/>
    <property type="evidence" value="ECO:0007669"/>
    <property type="project" value="UniProtKB-SubCell"/>
</dbReference>
<dbReference type="InterPro" id="IPR050603">
    <property type="entry name" value="MYST_HAT"/>
</dbReference>
<dbReference type="PRINTS" id="PR00177">
    <property type="entry name" value="NMDARECEPTOR"/>
</dbReference>
<evidence type="ECO:0000256" key="22">
    <source>
        <dbReference type="ARBA" id="ARBA00023125"/>
    </source>
</evidence>
<feature type="compositionally biased region" description="Acidic residues" evidence="41">
    <location>
        <begin position="902"/>
        <end position="911"/>
    </location>
</feature>
<dbReference type="GO" id="GO:0008270">
    <property type="term" value="F:zinc ion binding"/>
    <property type="evidence" value="ECO:0007669"/>
    <property type="project" value="UniProtKB-KW"/>
</dbReference>
<dbReference type="InterPro" id="IPR001320">
    <property type="entry name" value="Iontro_rcpt_C"/>
</dbReference>
<keyword evidence="21" id="KW-0406">Ion transport</keyword>
<evidence type="ECO:0000256" key="2">
    <source>
        <dbReference type="ARBA" id="ARBA00004141"/>
    </source>
</evidence>
<dbReference type="Gene3D" id="3.40.190.10">
    <property type="entry name" value="Periplasmic binding protein-like II"/>
    <property type="match status" value="3"/>
</dbReference>
<dbReference type="InterPro" id="IPR002717">
    <property type="entry name" value="HAT_MYST-type"/>
</dbReference>
<evidence type="ECO:0000256" key="5">
    <source>
        <dbReference type="ARBA" id="ARBA00008685"/>
    </source>
</evidence>
<keyword evidence="30" id="KW-1071">Ligand-gated ion channel</keyword>
<reference evidence="45" key="2">
    <citation type="submission" date="2021-08" db="EMBL/GenBank/DDBJ databases">
        <authorList>
            <person name="Eriksson T."/>
        </authorList>
    </citation>
    <scope>NUCLEOTIDE SEQUENCE</scope>
    <source>
        <strain evidence="45">Stoneville</strain>
        <tissue evidence="45">Whole head</tissue>
    </source>
</reference>
<dbReference type="GO" id="GO:0044545">
    <property type="term" value="C:NSL complex"/>
    <property type="evidence" value="ECO:0007669"/>
    <property type="project" value="UniProtKB-ARBA"/>
</dbReference>
<keyword evidence="14" id="KW-0862">Zinc</keyword>
<keyword evidence="16" id="KW-0156">Chromatin regulator</keyword>
<dbReference type="SUPFAM" id="SSF81324">
    <property type="entry name" value="Voltage-gated potassium channels"/>
    <property type="match status" value="1"/>
</dbReference>
<dbReference type="InterPro" id="IPR016197">
    <property type="entry name" value="Chromo-like_dom_sf"/>
</dbReference>
<dbReference type="Gene3D" id="2.30.30.140">
    <property type="match status" value="1"/>
</dbReference>
<feature type="coiled-coil region" evidence="40">
    <location>
        <begin position="1394"/>
        <end position="1503"/>
    </location>
</feature>
<feature type="site" description="Crucial to convey clamshell closure to channel opening" evidence="36">
    <location>
        <position position="578"/>
    </location>
</feature>
<keyword evidence="19" id="KW-0805">Transcription regulation</keyword>
<feature type="compositionally biased region" description="Polar residues" evidence="41">
    <location>
        <begin position="1855"/>
        <end position="1888"/>
    </location>
</feature>
<protein>
    <recommendedName>
        <fullName evidence="39">Histone acetyltransferase</fullName>
        <ecNumber evidence="39">2.3.1.48</ecNumber>
    </recommendedName>
</protein>
<dbReference type="GO" id="GO:0022008">
    <property type="term" value="P:neurogenesis"/>
    <property type="evidence" value="ECO:0007669"/>
    <property type="project" value="UniProtKB-ARBA"/>
</dbReference>
<evidence type="ECO:0000256" key="36">
    <source>
        <dbReference type="PIRSR" id="PIRSR601508-2"/>
    </source>
</evidence>
<accession>A0A8J6H8F5</accession>
<evidence type="ECO:0000256" key="34">
    <source>
        <dbReference type="ARBA" id="ARBA00062668"/>
    </source>
</evidence>
<dbReference type="GO" id="GO:0046972">
    <property type="term" value="F:histone H4K16 acetyltransferase activity"/>
    <property type="evidence" value="ECO:0007669"/>
    <property type="project" value="UniProtKB-ARBA"/>
</dbReference>
<dbReference type="CDD" id="cd04301">
    <property type="entry name" value="NAT_SF"/>
    <property type="match status" value="1"/>
</dbReference>
<keyword evidence="13" id="KW-0863">Zinc-finger</keyword>
<keyword evidence="17 42" id="KW-1133">Transmembrane helix</keyword>
<feature type="region of interest" description="Disordered" evidence="41">
    <location>
        <begin position="1644"/>
        <end position="1888"/>
    </location>
</feature>
<feature type="binding site" evidence="35">
    <location>
        <position position="436"/>
    </location>
    <ligand>
        <name>L-glutamate</name>
        <dbReference type="ChEBI" id="CHEBI:29985"/>
    </ligand>
</feature>
<dbReference type="PANTHER" id="PTHR10615">
    <property type="entry name" value="HISTONE ACETYLTRANSFERASE"/>
    <property type="match status" value="1"/>
</dbReference>
<comment type="subcellular location">
    <subcellularLocation>
        <location evidence="2">Membrane</location>
        <topology evidence="2">Multi-pass membrane protein</topology>
    </subcellularLocation>
    <subcellularLocation>
        <location evidence="3">Mitochondrion</location>
    </subcellularLocation>
    <subcellularLocation>
        <location evidence="1 39">Nucleus</location>
    </subcellularLocation>
</comment>
<evidence type="ECO:0000256" key="35">
    <source>
        <dbReference type="PIRSR" id="PIRSR601508-1"/>
    </source>
</evidence>
<keyword evidence="8" id="KW-0597">Phosphoprotein</keyword>
<dbReference type="Pfam" id="PF11717">
    <property type="entry name" value="Tudor-knot"/>
    <property type="match status" value="1"/>
</dbReference>
<evidence type="ECO:0000256" key="4">
    <source>
        <dbReference type="ARBA" id="ARBA00008063"/>
    </source>
</evidence>
<dbReference type="InterPro" id="IPR001508">
    <property type="entry name" value="Iono_Glu_rcpt_met"/>
</dbReference>
<dbReference type="GO" id="GO:1903108">
    <property type="term" value="P:regulation of mitochondrial transcription"/>
    <property type="evidence" value="ECO:0007669"/>
    <property type="project" value="UniProtKB-ARBA"/>
</dbReference>
<dbReference type="CDD" id="cd13717">
    <property type="entry name" value="PBP2_iGluR_putative"/>
    <property type="match status" value="1"/>
</dbReference>
<dbReference type="SUPFAM" id="SSF53850">
    <property type="entry name" value="Periplasmic binding protein-like II"/>
    <property type="match status" value="1"/>
</dbReference>
<dbReference type="Gene3D" id="3.30.60.60">
    <property type="entry name" value="N-acetyl transferase-like"/>
    <property type="match status" value="1"/>
</dbReference>
<dbReference type="Gene3D" id="3.40.630.30">
    <property type="match status" value="1"/>
</dbReference>
<keyword evidence="23" id="KW-0496">Mitochondrion</keyword>
<dbReference type="InterPro" id="IPR000953">
    <property type="entry name" value="Chromo/chromo_shadow_dom"/>
</dbReference>
<feature type="region of interest" description="Disordered" evidence="41">
    <location>
        <begin position="865"/>
        <end position="913"/>
    </location>
</feature>
<dbReference type="Pfam" id="PF00060">
    <property type="entry name" value="Lig_chan"/>
    <property type="match status" value="1"/>
</dbReference>
<evidence type="ECO:0000256" key="12">
    <source>
        <dbReference type="ARBA" id="ARBA00022723"/>
    </source>
</evidence>
<sequence length="1888" mass="217598">MQACARRKKAAQVVLKEPDQDFAAAWFENSLKVNQIDIQLDPVLVDLKGDDEDQNRVCESLSSGGTTIVDLTWSGSDQAEKVAQDVGIPYVRIDISISPSLRLLDQYLEHRNSTDVTLIFDDPSKVDEALYFWIDTTLLRMVISEDLDKTTANRLKAIRPIPNNFAIVATTSNMEELFQTAIDENLVTLPERWNLVFLDFQYDNFNKQLIKNLPINLLYVDKSICCMFLKSETCECPHDFSLQESFLILATDIIKRVLYAMVTENSELTTNLSCEDAHYNAQSTNRFYELLGQEVDQNHLVVKENNALRVDFNGSIEVGVGQTSEKVANYNFKKGVTVLEGKKINPITAFFRIGITHALPWSYKETDSSGKTFWTGYCVDFTDELARLMGFQYEFVEPKSGTFGKKRNGVWDGVVGDLASGETDLAITALIMTADREEVIDYVAPYFEQTGITIVMRKPVRKTSLFKFMTVLKLEVWLSIVGALIVTGFMVWFLDKYSPYSARNNKEAYPYPCREFTLKESFWFALTSFTPQGGGEAPKALSGRTLVAAYWLFVVLMLATFTANLAAFLTVERMQTPVQSLEQLAKQSRINYTVVKESDTHKYFINMKHAEDTLYRMWKELTLNASTDDTQYRVWDYPIREQYGHILLAINDSNPVQNASEGFRIVDEHTDADFAFIHDSSEIKYEISKNCNLTEVGEVFAERPYAVAVQQGSHLQDEISKTILNLQKDRFFEQLQAKYWNHSSKGSCPTTDDNEGITLESLGGVFIATLFGLALAMVTLVGEVLYYRRKRKVQSSEKKKPKVVSVPETWKPGNLPVALVNKEKAPVTFGTEFKPVDRNRDLSDLGHIKLYPRARNRITQHAHFQHLQNSNMADSNKTQETPSETMRKKSESDSKPAQSHDEDNESVEEQPLDIGEHYLVRRSDDTWHPAEIIQTRYGDNEYEYYVHYEGYNRRLDEWVPRARIMSSRFNLTESGQKMPSDKVWKERPLVSDLLSDSSDRKITRNQKRRHDEINHIQKTYAEMDPTTAALEKEHEQITKVKYIDKIQIGRFEIDTWYFSPYPEEYGRQSKLWICEYCLKYMRLEKSYRYHMSECTWRQPVGKEIYRKGTLSVYEVDGKDHKIYCQNLCLLAKLFLDHKTLYFDVEPFLFYILCEVDKQGAHIVGYFSKEKESPDGNNVACILTLPPYQRQGYGKLLIAFSYELSRLEGTVGSPEQPLSDLGKLSYRSYWSWVLLEILRDFRGTLSIKDLSQMTSITQTDIISTLQSMNMVKYWKGQHVICVTPKLVEEHIKSSQYKRPRLCVDSTALSLLQICFAPPVTQNKDKEHHENDEVNGLEDYMEYHRYLREVVNALESDPQFRSKLEKAEEHDIRSGKIAEELEFVSHHVRSRLDEIKRVELNRLRELTEKQRRLQQNIDLEDPSHRHLDHSNPHTFEIDDLKKLIAKTTADLVEADRKRREEFKQYELQKEYDKQNKLNHTNGEEREKLEKEFKEMEEKHKKHEKLHEPGHKAQLEEVWQEQDQMQQEFDPKTFFMLHDVDSNGLWDQDEVKALFIKELEKMYVAGEPEDDMRERAEEMERMRESVFKEVDVNRDGFIDYEEFLAQTKRNDFQQDHGWQGLDERRPYTDEELQEYIRQHQAANQVPYGYPPPHPGYAPPPMYQQVPPGHHPNGGPVHPGGVQMHPGQVPPQQFHPGQVPQQHPQQLQGRQPDLNTNEVYPQHNQPNYQHHQQVNYQQAPPQPNYQHHPPQQAHYQPQPPQQPNYQQVNYQQAQAAQQHQIPVQNRQAAPQAAGNVQQGAPQGNVQQGVPQGNVQQGAPQGNVQQGVPQGNVQQGAPQGNVQQGVPQGNVQQGAPQGNIQQGAPQGNVQQGAPQQGNNPSSNKQESPQANQV</sequence>
<dbReference type="GO" id="GO:0003677">
    <property type="term" value="F:DNA binding"/>
    <property type="evidence" value="ECO:0007669"/>
    <property type="project" value="UniProtKB-KW"/>
</dbReference>
<evidence type="ECO:0000256" key="10">
    <source>
        <dbReference type="ARBA" id="ARBA00022679"/>
    </source>
</evidence>
<dbReference type="GO" id="GO:0038023">
    <property type="term" value="F:signaling receptor activity"/>
    <property type="evidence" value="ECO:0007669"/>
    <property type="project" value="InterPro"/>
</dbReference>
<dbReference type="Pfam" id="PF25434">
    <property type="entry name" value="NUCB1_N"/>
    <property type="match status" value="1"/>
</dbReference>
<dbReference type="GO" id="GO:0005886">
    <property type="term" value="C:plasma membrane"/>
    <property type="evidence" value="ECO:0007669"/>
    <property type="project" value="UniProtKB-ARBA"/>
</dbReference>
<dbReference type="InterPro" id="IPR002048">
    <property type="entry name" value="EF_hand_dom"/>
</dbReference>
<dbReference type="GO" id="GO:0015276">
    <property type="term" value="F:ligand-gated monoatomic ion channel activity"/>
    <property type="evidence" value="ECO:0007669"/>
    <property type="project" value="InterPro"/>
</dbReference>
<evidence type="ECO:0000256" key="1">
    <source>
        <dbReference type="ARBA" id="ARBA00004123"/>
    </source>
</evidence>
<dbReference type="InterPro" id="IPR016181">
    <property type="entry name" value="Acyl_CoA_acyltransferase"/>
</dbReference>
<dbReference type="InterPro" id="IPR025995">
    <property type="entry name" value="Tudor-knot"/>
</dbReference>
<comment type="subunit">
    <text evidence="34">Component of a multisubunit histone acetyltransferase complex (MSL) at least composed of the MOF/KAT8, MSL1/hampin, MSL2L1 and MSL3L1. Component of the NSL complex at least composed of MOF/KAT8, KANSL1, KANSL2, KANSL3, MCRS1, PHF20, OGT1/OGT, WDR5 and HCFC1. Component of some MLL1/MLL complex, at least composed of the core components KMT2A/MLL1, ASH2L, HCFC1, WDR5 and RBBP5, as well as the facultative components BACC1, CHD8, E2F6, HSP70, INO80C, KANSL1, LAS1L, MAX, MCRS1, MGA, MOF/KAT8, PELP1, PHF20, PRP31, RING2, RUVB1/TIP49A, RUVB2/TIP49B, SENP3, TAF1, TAF4, TAF6, TAF7, TAF9 and TEX10. Interacts with the chromodomain of MORF4L1/MRG15. Interacts with ATM (via its Tudor-knot domain); possibly regulating the activity of ATM. Interacts with NELFD.</text>
</comment>
<dbReference type="SUPFAM" id="SSF47473">
    <property type="entry name" value="EF-hand"/>
    <property type="match status" value="1"/>
</dbReference>
<reference evidence="45" key="1">
    <citation type="journal article" date="2020" name="J Insects Food Feed">
        <title>The yellow mealworm (Tenebrio molitor) genome: a resource for the emerging insects as food and feed industry.</title>
        <authorList>
            <person name="Eriksson T."/>
            <person name="Andere A."/>
            <person name="Kelstrup H."/>
            <person name="Emery V."/>
            <person name="Picard C."/>
        </authorList>
    </citation>
    <scope>NUCLEOTIDE SEQUENCE</scope>
    <source>
        <strain evidence="45">Stoneville</strain>
        <tissue evidence="45">Whole head</tissue>
    </source>
</reference>
<comment type="similarity">
    <text evidence="5">Belongs to the glutamate-gated ion channel (TC 1.A.10.1) family.</text>
</comment>
<dbReference type="PROSITE" id="PS51726">
    <property type="entry name" value="MYST_HAT"/>
    <property type="match status" value="1"/>
</dbReference>
<dbReference type="Gene3D" id="1.10.238.10">
    <property type="entry name" value="EF-hand"/>
    <property type="match status" value="1"/>
</dbReference>
<evidence type="ECO:0000256" key="3">
    <source>
        <dbReference type="ARBA" id="ARBA00004173"/>
    </source>
</evidence>
<keyword evidence="26" id="KW-0804">Transcription</keyword>
<evidence type="ECO:0000256" key="8">
    <source>
        <dbReference type="ARBA" id="ARBA00022553"/>
    </source>
</evidence>
<evidence type="ECO:0000313" key="45">
    <source>
        <dbReference type="EMBL" id="KAH0809312.1"/>
    </source>
</evidence>
<dbReference type="EC" id="2.3.1.48" evidence="39"/>
<name>A0A8J6H8F5_TENMO</name>
<keyword evidence="18" id="KW-0007">Acetylation</keyword>
<evidence type="ECO:0000256" key="39">
    <source>
        <dbReference type="RuleBase" id="RU361211"/>
    </source>
</evidence>
<keyword evidence="10" id="KW-0808">Transferase</keyword>
<feature type="domain" description="MYST-type HAT" evidence="44">
    <location>
        <begin position="1038"/>
        <end position="1316"/>
    </location>
</feature>
<dbReference type="Gene3D" id="1.10.10.10">
    <property type="entry name" value="Winged helix-like DNA-binding domain superfamily/Winged helix DNA-binding domain"/>
    <property type="match status" value="1"/>
</dbReference>
<keyword evidence="31" id="KW-0407">Ion channel</keyword>
<evidence type="ECO:0000256" key="23">
    <source>
        <dbReference type="ARBA" id="ARBA00023128"/>
    </source>
</evidence>
<evidence type="ECO:0000256" key="32">
    <source>
        <dbReference type="ARBA" id="ARBA00047787"/>
    </source>
</evidence>
<dbReference type="InterPro" id="IPR057576">
    <property type="entry name" value="NUCB1_N"/>
</dbReference>
<dbReference type="SUPFAM" id="SSF55729">
    <property type="entry name" value="Acyl-CoA N-acyltransferases (Nat)"/>
    <property type="match status" value="1"/>
</dbReference>
<dbReference type="GO" id="GO:0035267">
    <property type="term" value="C:NuA4 histone acetyltransferase complex"/>
    <property type="evidence" value="ECO:0007669"/>
    <property type="project" value="TreeGrafter"/>
</dbReference>